<reference evidence="6" key="2">
    <citation type="submission" date="2021-01" db="EMBL/GenBank/DDBJ databases">
        <authorList>
            <person name="Kaushik A."/>
        </authorList>
    </citation>
    <scope>NUCLEOTIDE SEQUENCE</scope>
    <source>
        <strain evidence="6">AG1-1A</strain>
    </source>
</reference>
<evidence type="ECO:0000259" key="5">
    <source>
        <dbReference type="PROSITE" id="PS50850"/>
    </source>
</evidence>
<keyword evidence="4" id="KW-0472">Membrane</keyword>
<dbReference type="Proteomes" id="UP000650533">
    <property type="component" value="Chromosome 10"/>
</dbReference>
<feature type="transmembrane region" description="Helical" evidence="4">
    <location>
        <begin position="405"/>
        <end position="431"/>
    </location>
</feature>
<reference evidence="7" key="1">
    <citation type="submission" date="2020-05" db="EMBL/GenBank/DDBJ databases">
        <title>Evolutionary and genomic comparisons of hybrid uninucleate and nonhybrid Rhizoctonia fungi.</title>
        <authorList>
            <person name="Li C."/>
            <person name="Chen X."/>
        </authorList>
    </citation>
    <scope>NUCLEOTIDE SEQUENCE</scope>
    <source>
        <strain evidence="7">AG-1 IA</strain>
    </source>
</reference>
<feature type="transmembrane region" description="Helical" evidence="4">
    <location>
        <begin position="140"/>
        <end position="160"/>
    </location>
</feature>
<organism evidence="6 8">
    <name type="scientific">Rhizoctonia solani</name>
    <dbReference type="NCBI Taxonomy" id="456999"/>
    <lineage>
        <taxon>Eukaryota</taxon>
        <taxon>Fungi</taxon>
        <taxon>Dikarya</taxon>
        <taxon>Basidiomycota</taxon>
        <taxon>Agaricomycotina</taxon>
        <taxon>Agaricomycetes</taxon>
        <taxon>Cantharellales</taxon>
        <taxon>Ceratobasidiaceae</taxon>
        <taxon>Rhizoctonia</taxon>
    </lineage>
</organism>
<feature type="transmembrane region" description="Helical" evidence="4">
    <location>
        <begin position="229"/>
        <end position="248"/>
    </location>
</feature>
<dbReference type="EMBL" id="CAJMWR010000801">
    <property type="protein sequence ID" value="CAE6402797.1"/>
    <property type="molecule type" value="Genomic_DNA"/>
</dbReference>
<dbReference type="Gene3D" id="1.20.1250.20">
    <property type="entry name" value="MFS general substrate transporter like domains"/>
    <property type="match status" value="2"/>
</dbReference>
<dbReference type="InterPro" id="IPR036259">
    <property type="entry name" value="MFS_trans_sf"/>
</dbReference>
<evidence type="ECO:0000256" key="4">
    <source>
        <dbReference type="SAM" id="Phobius"/>
    </source>
</evidence>
<feature type="transmembrane region" description="Helical" evidence="4">
    <location>
        <begin position="166"/>
        <end position="188"/>
    </location>
</feature>
<accession>A0A8H2WTZ0</accession>
<feature type="transmembrane region" description="Helical" evidence="4">
    <location>
        <begin position="347"/>
        <end position="367"/>
    </location>
</feature>
<dbReference type="Proteomes" id="UP000663840">
    <property type="component" value="Unassembled WGS sequence"/>
</dbReference>
<evidence type="ECO:0000256" key="2">
    <source>
        <dbReference type="ARBA" id="ARBA00006727"/>
    </source>
</evidence>
<protein>
    <submittedName>
        <fullName evidence="7">Major facilitator superfamily transporter</fullName>
    </submittedName>
</protein>
<evidence type="ECO:0000313" key="8">
    <source>
        <dbReference type="Proteomes" id="UP000663840"/>
    </source>
</evidence>
<feature type="transmembrane region" description="Helical" evidence="4">
    <location>
        <begin position="200"/>
        <end position="223"/>
    </location>
</feature>
<evidence type="ECO:0000256" key="1">
    <source>
        <dbReference type="ARBA" id="ARBA00004141"/>
    </source>
</evidence>
<dbReference type="PROSITE" id="PS50850">
    <property type="entry name" value="MFS"/>
    <property type="match status" value="1"/>
</dbReference>
<feature type="transmembrane region" description="Helical" evidence="4">
    <location>
        <begin position="320"/>
        <end position="340"/>
    </location>
</feature>
<comment type="similarity">
    <text evidence="2">Belongs to the major facilitator superfamily. Monocarboxylate porter (TC 2.A.1.13) family.</text>
</comment>
<dbReference type="Pfam" id="PF07690">
    <property type="entry name" value="MFS_1"/>
    <property type="match status" value="1"/>
</dbReference>
<dbReference type="InterPro" id="IPR050327">
    <property type="entry name" value="Proton-linked_MCT"/>
</dbReference>
<proteinExistence type="inferred from homology"/>
<dbReference type="InterPro" id="IPR020846">
    <property type="entry name" value="MFS_dom"/>
</dbReference>
<dbReference type="InterPro" id="IPR011701">
    <property type="entry name" value="MFS"/>
</dbReference>
<dbReference type="GO" id="GO:0022857">
    <property type="term" value="F:transmembrane transporter activity"/>
    <property type="evidence" value="ECO:0007669"/>
    <property type="project" value="InterPro"/>
</dbReference>
<keyword evidence="4" id="KW-0812">Transmembrane</keyword>
<name>A0A8H2WTZ0_9AGAM</name>
<feature type="region of interest" description="Disordered" evidence="3">
    <location>
        <begin position="34"/>
        <end position="53"/>
    </location>
</feature>
<dbReference type="EMBL" id="CP059667">
    <property type="protein sequence ID" value="QRW23281.1"/>
    <property type="molecule type" value="Genomic_DNA"/>
</dbReference>
<feature type="transmembrane region" description="Helical" evidence="4">
    <location>
        <begin position="65"/>
        <end position="91"/>
    </location>
</feature>
<evidence type="ECO:0000313" key="7">
    <source>
        <dbReference type="EMBL" id="QRW23281.1"/>
    </source>
</evidence>
<dbReference type="PANTHER" id="PTHR11360:SF287">
    <property type="entry name" value="MFS MONOCARBOXYLATE TRANSPORTER"/>
    <property type="match status" value="1"/>
</dbReference>
<evidence type="ECO:0000313" key="6">
    <source>
        <dbReference type="EMBL" id="CAE6402797.1"/>
    </source>
</evidence>
<dbReference type="AlphaFoldDB" id="A0A8H2WTZ0"/>
<gene>
    <name evidence="6" type="ORF">RDB_LOCUS37544</name>
    <name evidence="7" type="ORF">RhiXN_08317</name>
</gene>
<evidence type="ECO:0000256" key="3">
    <source>
        <dbReference type="SAM" id="MobiDB-lite"/>
    </source>
</evidence>
<sequence>MSSELQDPIPLQTLSRRGDQPVKNNTIAVSHTVSEAGNADIQDGPEFPSPDNEGLVSLPPMDKGFAAWSFVAGGFLIETFVWGFGFTYGVFQEYFLHNRTFGDASEAELGAIGTVALATQYFEPLFVNMIAMHWPHRTRLLLWSSLGLCCGSLLLASFATKVSHLILLQGIMFGIGGGGLYAPVIIYLSEWFSVRRGLAASIIFGGSGAGGACFPVAVNLLLTNLGFRWTLRIWAGFMLVFGALALTFTRPRLPVVRPQNSDGPSLWVKFRRQHWGFLKSPLFICMSLTNIIQALAYFPVSLYMTVYTTSLGLSSLNGALVLSVFNFSSIIGQIVFGHACDIMPYQYVIIVSGAGAALSAYLLWGFAHSLGLIFAFAIVFGSLGGGFASVWPAASVDIAGSEQSVFLNAYGLLTMGKGVAAIVGPLMAAALYHPEEAAVRNTYSGYGFHDVTLFVGSMMVATAAGGVVTKWAKRVVW</sequence>
<dbReference type="PANTHER" id="PTHR11360">
    <property type="entry name" value="MONOCARBOXYLATE TRANSPORTER"/>
    <property type="match status" value="1"/>
</dbReference>
<keyword evidence="4" id="KW-1133">Transmembrane helix</keyword>
<feature type="transmembrane region" description="Helical" evidence="4">
    <location>
        <begin position="281"/>
        <end position="300"/>
    </location>
</feature>
<dbReference type="GO" id="GO:0016020">
    <property type="term" value="C:membrane"/>
    <property type="evidence" value="ECO:0007669"/>
    <property type="project" value="UniProtKB-SubCell"/>
</dbReference>
<feature type="transmembrane region" description="Helical" evidence="4">
    <location>
        <begin position="451"/>
        <end position="472"/>
    </location>
</feature>
<feature type="transmembrane region" description="Helical" evidence="4">
    <location>
        <begin position="373"/>
        <end position="393"/>
    </location>
</feature>
<dbReference type="SUPFAM" id="SSF103473">
    <property type="entry name" value="MFS general substrate transporter"/>
    <property type="match status" value="1"/>
</dbReference>
<feature type="domain" description="Major facilitator superfamily (MFS) profile" evidence="5">
    <location>
        <begin position="282"/>
        <end position="477"/>
    </location>
</feature>
<comment type="subcellular location">
    <subcellularLocation>
        <location evidence="1">Membrane</location>
        <topology evidence="1">Multi-pass membrane protein</topology>
    </subcellularLocation>
</comment>